<dbReference type="PANTHER" id="PTHR32502:SF26">
    <property type="entry name" value="PHOSPHOTRANSFERASE SYSTEM SUGAR-SPECIFIC EIID COMPONENT"/>
    <property type="match status" value="1"/>
</dbReference>
<dbReference type="EMBL" id="ACCJ01000424">
    <property type="protein sequence ID" value="EEG52824.1"/>
    <property type="molecule type" value="Genomic_DNA"/>
</dbReference>
<organism evidence="2 3">
    <name type="scientific">[Clostridium] asparagiforme DSM 15981</name>
    <dbReference type="NCBI Taxonomy" id="518636"/>
    <lineage>
        <taxon>Bacteria</taxon>
        <taxon>Bacillati</taxon>
        <taxon>Bacillota</taxon>
        <taxon>Clostridia</taxon>
        <taxon>Lachnospirales</taxon>
        <taxon>Lachnospiraceae</taxon>
        <taxon>Enterocloster</taxon>
    </lineage>
</organism>
<keyword evidence="1" id="KW-1133">Transmembrane helix</keyword>
<keyword evidence="3" id="KW-1185">Reference proteome</keyword>
<feature type="transmembrane region" description="Helical" evidence="1">
    <location>
        <begin position="184"/>
        <end position="204"/>
    </location>
</feature>
<dbReference type="GO" id="GO:0009401">
    <property type="term" value="P:phosphoenolpyruvate-dependent sugar phosphotransferase system"/>
    <property type="evidence" value="ECO:0007669"/>
    <property type="project" value="InterPro"/>
</dbReference>
<dbReference type="PANTHER" id="PTHR32502">
    <property type="entry name" value="N-ACETYLGALACTOSAMINE PERMEASE II COMPONENT-RELATED"/>
    <property type="match status" value="1"/>
</dbReference>
<evidence type="ECO:0000313" key="2">
    <source>
        <dbReference type="EMBL" id="EEG52824.1"/>
    </source>
</evidence>
<keyword evidence="1" id="KW-0812">Transmembrane</keyword>
<gene>
    <name evidence="2" type="ORF">CLOSTASPAR_05120</name>
</gene>
<feature type="transmembrane region" description="Helical" evidence="1">
    <location>
        <begin position="140"/>
        <end position="163"/>
    </location>
</feature>
<feature type="transmembrane region" description="Helical" evidence="1">
    <location>
        <begin position="224"/>
        <end position="241"/>
    </location>
</feature>
<keyword evidence="1" id="KW-0472">Membrane</keyword>
<evidence type="ECO:0000313" key="3">
    <source>
        <dbReference type="Proteomes" id="UP000004756"/>
    </source>
</evidence>
<reference evidence="2 3" key="1">
    <citation type="submission" date="2009-01" db="EMBL/GenBank/DDBJ databases">
        <authorList>
            <person name="Fulton L."/>
            <person name="Clifton S."/>
            <person name="Fulton B."/>
            <person name="Xu J."/>
            <person name="Minx P."/>
            <person name="Pepin K.H."/>
            <person name="Johnson M."/>
            <person name="Bhonagiri V."/>
            <person name="Nash W.E."/>
            <person name="Mardis E.R."/>
            <person name="Wilson R.K."/>
        </authorList>
    </citation>
    <scope>NUCLEOTIDE SEQUENCE [LARGE SCALE GENOMIC DNA]</scope>
    <source>
        <strain evidence="2 3">DSM 15981</strain>
    </source>
</reference>
<dbReference type="Pfam" id="PF03613">
    <property type="entry name" value="EIID-AGA"/>
    <property type="match status" value="1"/>
</dbReference>
<evidence type="ECO:0000256" key="1">
    <source>
        <dbReference type="SAM" id="Phobius"/>
    </source>
</evidence>
<dbReference type="PROSITE" id="PS51108">
    <property type="entry name" value="PTS_EIID"/>
    <property type="match status" value="1"/>
</dbReference>
<dbReference type="GO" id="GO:0005886">
    <property type="term" value="C:plasma membrane"/>
    <property type="evidence" value="ECO:0007669"/>
    <property type="project" value="TreeGrafter"/>
</dbReference>
<sequence length="269" mass="29793">MKWAMSNAKNGLTKEGRSVFWRWYFLGGAGWNYEKMQGLGYYFSMLPMIKKQKDEEARKTLAKTELQFFNTNNTMAPIIMGVDCALQDQTGAEAADTIAALKTGMMGPLAGIGDTLFHVIPSTIIGSIASYMALEGSPLALVLWIFFGLLRMFCMKNFFSLGYREGAKIVSEIGNRLKKITKAANILGITVIGALIPSVVNARFAYEFSWGEVSISVQELADKIMPSLAPTLVVFFAYWMLGRKKMNSTRVTLLLVVVGILAYNLKVFA</sequence>
<dbReference type="InterPro" id="IPR050303">
    <property type="entry name" value="GatZ_KbaZ_carbometab"/>
</dbReference>
<dbReference type="AlphaFoldDB" id="C0D773"/>
<dbReference type="InterPro" id="IPR004704">
    <property type="entry name" value="PTS_IID_man"/>
</dbReference>
<reference evidence="2 3" key="2">
    <citation type="submission" date="2009-02" db="EMBL/GenBank/DDBJ databases">
        <title>Draft genome sequence of Clostridium asparagiforme (DSM 15981).</title>
        <authorList>
            <person name="Sudarsanam P."/>
            <person name="Ley R."/>
            <person name="Guruge J."/>
            <person name="Turnbaugh P.J."/>
            <person name="Mahowald M."/>
            <person name="Liep D."/>
            <person name="Gordon J."/>
        </authorList>
    </citation>
    <scope>NUCLEOTIDE SEQUENCE [LARGE SCALE GENOMIC DNA]</scope>
    <source>
        <strain evidence="2 3">DSM 15981</strain>
    </source>
</reference>
<name>C0D773_9FIRM</name>
<protein>
    <submittedName>
        <fullName evidence="2">PTS system mannose/fructose/sorbose family IID component</fullName>
    </submittedName>
</protein>
<accession>C0D773</accession>
<comment type="caution">
    <text evidence="2">The sequence shown here is derived from an EMBL/GenBank/DDBJ whole genome shotgun (WGS) entry which is preliminary data.</text>
</comment>
<dbReference type="HOGENOM" id="CLU_060742_1_1_9"/>
<proteinExistence type="predicted"/>
<dbReference type="Proteomes" id="UP000004756">
    <property type="component" value="Unassembled WGS sequence"/>
</dbReference>
<feature type="transmembrane region" description="Helical" evidence="1">
    <location>
        <begin position="248"/>
        <end position="265"/>
    </location>
</feature>
<feature type="transmembrane region" description="Helical" evidence="1">
    <location>
        <begin position="115"/>
        <end position="134"/>
    </location>
</feature>